<feature type="transmembrane region" description="Helical" evidence="2">
    <location>
        <begin position="222"/>
        <end position="245"/>
    </location>
</feature>
<feature type="transmembrane region" description="Helical" evidence="2">
    <location>
        <begin position="195"/>
        <end position="215"/>
    </location>
</feature>
<name>A0ABS1NL46_9ACTN</name>
<protein>
    <submittedName>
        <fullName evidence="3">Uncharacterized protein</fullName>
    </submittedName>
</protein>
<keyword evidence="2" id="KW-1133">Transmembrane helix</keyword>
<dbReference type="RefSeq" id="WP_201879421.1">
    <property type="nucleotide sequence ID" value="NZ_JAERRF010000021.1"/>
</dbReference>
<dbReference type="Proteomes" id="UP000634229">
    <property type="component" value="Unassembled WGS sequence"/>
</dbReference>
<feature type="compositionally biased region" description="Pro residues" evidence="1">
    <location>
        <begin position="301"/>
        <end position="324"/>
    </location>
</feature>
<feature type="region of interest" description="Disordered" evidence="1">
    <location>
        <begin position="291"/>
        <end position="324"/>
    </location>
</feature>
<keyword evidence="4" id="KW-1185">Reference proteome</keyword>
<accession>A0ABS1NL46</accession>
<evidence type="ECO:0000256" key="1">
    <source>
        <dbReference type="SAM" id="MobiDB-lite"/>
    </source>
</evidence>
<sequence length="324" mass="34738">MAKPLSPALSGRFFLVSTLPTAAGAVFVLVLLWAGAPDPVRFERAWRTAAGLKAGEVLLLVLSLTLVGVVTMPLQLSLVRWLEGYWPRWLGWPAAWCTALQKRRRGPLGWPYGSAVPSAALVQRAGERGAWQRSRFPVEDHLLRPTGLGNALTAAERRAGRLYGLDAVVVWTRLEPVLSDRVRAAVAEGRDALDAAARLCVTAGAVVPVSAALLWRSEWWLLLALAPAVICWAAYAAAVHAAVAYGEVLAVAFDLHRFDLLTALHLPLPDDRAAERTANAELSRLWRQGAGSPAGMVYDHPPQPAEPVSPPQPPQPTGTPGGGP</sequence>
<keyword evidence="2" id="KW-0472">Membrane</keyword>
<organism evidence="3 4">
    <name type="scientific">Streptomyces coffeae</name>
    <dbReference type="NCBI Taxonomy" id="621382"/>
    <lineage>
        <taxon>Bacteria</taxon>
        <taxon>Bacillati</taxon>
        <taxon>Actinomycetota</taxon>
        <taxon>Actinomycetes</taxon>
        <taxon>Kitasatosporales</taxon>
        <taxon>Streptomycetaceae</taxon>
        <taxon>Streptomyces</taxon>
    </lineage>
</organism>
<proteinExistence type="predicted"/>
<comment type="caution">
    <text evidence="3">The sequence shown here is derived from an EMBL/GenBank/DDBJ whole genome shotgun (WGS) entry which is preliminary data.</text>
</comment>
<gene>
    <name evidence="3" type="ORF">JK363_29270</name>
</gene>
<keyword evidence="2" id="KW-0812">Transmembrane</keyword>
<evidence type="ECO:0000313" key="3">
    <source>
        <dbReference type="EMBL" id="MBL1100680.1"/>
    </source>
</evidence>
<dbReference type="EMBL" id="JAERRF010000021">
    <property type="protein sequence ID" value="MBL1100680.1"/>
    <property type="molecule type" value="Genomic_DNA"/>
</dbReference>
<feature type="transmembrane region" description="Helical" evidence="2">
    <location>
        <begin position="57"/>
        <end position="82"/>
    </location>
</feature>
<reference evidence="3 4" key="1">
    <citation type="submission" date="2021-01" db="EMBL/GenBank/DDBJ databases">
        <title>WGS of actinomycetes isolated from Thailand.</title>
        <authorList>
            <person name="Thawai C."/>
        </authorList>
    </citation>
    <scope>NUCLEOTIDE SEQUENCE [LARGE SCALE GENOMIC DNA]</scope>
    <source>
        <strain evidence="3 4">CA1R205</strain>
    </source>
</reference>
<feature type="transmembrane region" description="Helical" evidence="2">
    <location>
        <begin position="12"/>
        <end position="36"/>
    </location>
</feature>
<evidence type="ECO:0000256" key="2">
    <source>
        <dbReference type="SAM" id="Phobius"/>
    </source>
</evidence>
<evidence type="ECO:0000313" key="4">
    <source>
        <dbReference type="Proteomes" id="UP000634229"/>
    </source>
</evidence>